<evidence type="ECO:0000313" key="2">
    <source>
        <dbReference type="EMBL" id="MBE5034814.1"/>
    </source>
</evidence>
<dbReference type="Proteomes" id="UP001516588">
    <property type="component" value="Unassembled WGS sequence"/>
</dbReference>
<comment type="caution">
    <text evidence="2">The sequence shown here is derived from an EMBL/GenBank/DDBJ whole genome shotgun (WGS) entry which is preliminary data.</text>
</comment>
<accession>A0ABR9QVB7</accession>
<organism evidence="2 3">
    <name type="scientific">Gallibacter intestinalis</name>
    <dbReference type="NCBI Taxonomy" id="2779356"/>
    <lineage>
        <taxon>Bacteria</taxon>
        <taxon>Bacillati</taxon>
        <taxon>Bacillota</taxon>
        <taxon>Clostridia</taxon>
        <taxon>Eubacteriales</taxon>
        <taxon>Eubacteriaceae</taxon>
        <taxon>Gallibacter</taxon>
    </lineage>
</organism>
<proteinExistence type="predicted"/>
<evidence type="ECO:0000259" key="1">
    <source>
        <dbReference type="Pfam" id="PF00814"/>
    </source>
</evidence>
<gene>
    <name evidence="2" type="primary">tsaB</name>
    <name evidence="2" type="ORF">INF20_00725</name>
</gene>
<feature type="domain" description="Gcp-like" evidence="1">
    <location>
        <begin position="34"/>
        <end position="232"/>
    </location>
</feature>
<dbReference type="Gene3D" id="3.30.420.40">
    <property type="match status" value="2"/>
</dbReference>
<dbReference type="InterPro" id="IPR043129">
    <property type="entry name" value="ATPase_NBD"/>
</dbReference>
<dbReference type="NCBIfam" id="TIGR03725">
    <property type="entry name" value="T6A_YeaZ"/>
    <property type="match status" value="1"/>
</dbReference>
<reference evidence="2 3" key="1">
    <citation type="submission" date="2020-10" db="EMBL/GenBank/DDBJ databases">
        <title>ChiBAC.</title>
        <authorList>
            <person name="Zenner C."/>
            <person name="Hitch T.C.A."/>
            <person name="Clavel T."/>
        </authorList>
    </citation>
    <scope>NUCLEOTIDE SEQUENCE [LARGE SCALE GENOMIC DNA]</scope>
    <source>
        <strain evidence="2 3">DSM 108706</strain>
    </source>
</reference>
<dbReference type="InterPro" id="IPR022496">
    <property type="entry name" value="T6A_TsaB"/>
</dbReference>
<protein>
    <submittedName>
        <fullName evidence="2">tRNA (Adenosine(37)-N6)-threonylcarbamoyltransferase complex dimerization subunit type 1 TsaB</fullName>
    </submittedName>
</protein>
<dbReference type="SUPFAM" id="SSF53067">
    <property type="entry name" value="Actin-like ATPase domain"/>
    <property type="match status" value="2"/>
</dbReference>
<dbReference type="InterPro" id="IPR000905">
    <property type="entry name" value="Gcp-like_dom"/>
</dbReference>
<dbReference type="RefSeq" id="WP_226384479.1">
    <property type="nucleotide sequence ID" value="NZ_JADCKA010000001.1"/>
</dbReference>
<dbReference type="PANTHER" id="PTHR11735">
    <property type="entry name" value="TRNA N6-ADENOSINE THREONYLCARBAMOYLTRANSFERASE"/>
    <property type="match status" value="1"/>
</dbReference>
<sequence>MKILAIETTGPFCSVALIDEKGNISVKESSEKLNHLKTLMPMAEELLKENSINMKEISAIAASIGPGSFTGIRIGVTTVRSLAQILGIRCIPVPTLKAFAIGLRDKGNAGSDKAVCPVFDARRKQIYACCLIGDEEVVSSGAYDPDEFLDKVKNAMNEKNISESIFAGDGTVPYEDLINETMEKDGFTTDIKRETYQEAGAVAKLALEMYEKNETVNYEKLKPEYMRKPEAQRRLEERLKGL</sequence>
<evidence type="ECO:0000313" key="3">
    <source>
        <dbReference type="Proteomes" id="UP001516588"/>
    </source>
</evidence>
<keyword evidence="3" id="KW-1185">Reference proteome</keyword>
<dbReference type="Pfam" id="PF00814">
    <property type="entry name" value="TsaD"/>
    <property type="match status" value="1"/>
</dbReference>
<name>A0ABR9QVB7_9FIRM</name>
<dbReference type="PANTHER" id="PTHR11735:SF11">
    <property type="entry name" value="TRNA THREONYLCARBAMOYLADENOSINE BIOSYNTHESIS PROTEIN TSAB"/>
    <property type="match status" value="1"/>
</dbReference>
<dbReference type="EMBL" id="JADCKA010000001">
    <property type="protein sequence ID" value="MBE5034814.1"/>
    <property type="molecule type" value="Genomic_DNA"/>
</dbReference>
<dbReference type="CDD" id="cd24032">
    <property type="entry name" value="ASKHA_NBD_TsaB"/>
    <property type="match status" value="1"/>
</dbReference>